<dbReference type="InterPro" id="IPR011009">
    <property type="entry name" value="Kinase-like_dom_sf"/>
</dbReference>
<dbReference type="Pfam" id="PF01636">
    <property type="entry name" value="APH"/>
    <property type="match status" value="1"/>
</dbReference>
<dbReference type="Proteomes" id="UP001500190">
    <property type="component" value="Unassembled WGS sequence"/>
</dbReference>
<protein>
    <recommendedName>
        <fullName evidence="1">Aminoglycoside phosphotransferase domain-containing protein</fullName>
    </recommendedName>
</protein>
<evidence type="ECO:0000313" key="3">
    <source>
        <dbReference type="Proteomes" id="UP001500190"/>
    </source>
</evidence>
<gene>
    <name evidence="2" type="ORF">GCM10009742_18040</name>
</gene>
<accession>A0ABN2DD57</accession>
<keyword evidence="3" id="KW-1185">Reference proteome</keyword>
<proteinExistence type="predicted"/>
<dbReference type="InterPro" id="IPR002575">
    <property type="entry name" value="Aminoglycoside_PTrfase"/>
</dbReference>
<feature type="domain" description="Aminoglycoside phosphotransferase" evidence="1">
    <location>
        <begin position="85"/>
        <end position="223"/>
    </location>
</feature>
<dbReference type="EMBL" id="BAAAND010000003">
    <property type="protein sequence ID" value="GAA1575221.1"/>
    <property type="molecule type" value="Genomic_DNA"/>
</dbReference>
<evidence type="ECO:0000313" key="2">
    <source>
        <dbReference type="EMBL" id="GAA1575221.1"/>
    </source>
</evidence>
<reference evidence="2 3" key="1">
    <citation type="journal article" date="2019" name="Int. J. Syst. Evol. Microbiol.">
        <title>The Global Catalogue of Microorganisms (GCM) 10K type strain sequencing project: providing services to taxonomists for standard genome sequencing and annotation.</title>
        <authorList>
            <consortium name="The Broad Institute Genomics Platform"/>
            <consortium name="The Broad Institute Genome Sequencing Center for Infectious Disease"/>
            <person name="Wu L."/>
            <person name="Ma J."/>
        </authorList>
    </citation>
    <scope>NUCLEOTIDE SEQUENCE [LARGE SCALE GENOMIC DNA]</scope>
    <source>
        <strain evidence="2 3">JCM 14304</strain>
    </source>
</reference>
<sequence>MEVFDEFGRVRRTPDAVAYLHDLVNSEPALAELAAPVPELIPWGTSGMYFTGQWSNDVDVLLKVGVSETQRFWTTIIPERAPDLAPRVFAVGDRLAGTEVGWVVMERLPSGLHDGWGGLEFNLLMDAGVRFQRLARTVAVAPYADLTGDAVHDWLVLGRERNAPGPVDAVLERFEEDWHFVNRVCEPEICHGDLHMGNVLMRTLAPEVSPALLIDFEPCRMPWVFDAAYPQVLNSDPARTGWRGMPEQMADHRRVQGLPVCADEDLARAATIALAWYALRMWGMLGPIPDPAWRETAVWREQNRGYIEAGAYAVRRT</sequence>
<name>A0ABN2DD57_9ACTN</name>
<dbReference type="SUPFAM" id="SSF56112">
    <property type="entry name" value="Protein kinase-like (PK-like)"/>
    <property type="match status" value="1"/>
</dbReference>
<comment type="caution">
    <text evidence="2">The sequence shown here is derived from an EMBL/GenBank/DDBJ whole genome shotgun (WGS) entry which is preliminary data.</text>
</comment>
<evidence type="ECO:0000259" key="1">
    <source>
        <dbReference type="Pfam" id="PF01636"/>
    </source>
</evidence>
<organism evidence="2 3">
    <name type="scientific">Kribbella karoonensis</name>
    <dbReference type="NCBI Taxonomy" id="324851"/>
    <lineage>
        <taxon>Bacteria</taxon>
        <taxon>Bacillati</taxon>
        <taxon>Actinomycetota</taxon>
        <taxon>Actinomycetes</taxon>
        <taxon>Propionibacteriales</taxon>
        <taxon>Kribbellaceae</taxon>
        <taxon>Kribbella</taxon>
    </lineage>
</organism>